<evidence type="ECO:0000256" key="4">
    <source>
        <dbReference type="ARBA" id="ARBA00022989"/>
    </source>
</evidence>
<evidence type="ECO:0000256" key="1">
    <source>
        <dbReference type="ARBA" id="ARBA00004141"/>
    </source>
</evidence>
<dbReference type="KEGG" id="ery:CP97_10920"/>
<feature type="transmembrane region" description="Helical" evidence="6">
    <location>
        <begin position="100"/>
        <end position="119"/>
    </location>
</feature>
<dbReference type="PANTHER" id="PTHR22911">
    <property type="entry name" value="ACYL-MALONYL CONDENSING ENZYME-RELATED"/>
    <property type="match status" value="1"/>
</dbReference>
<feature type="transmembrane region" description="Helical" evidence="6">
    <location>
        <begin position="287"/>
        <end position="305"/>
    </location>
</feature>
<keyword evidence="9" id="KW-1185">Reference proteome</keyword>
<feature type="transmembrane region" description="Helical" evidence="6">
    <location>
        <begin position="65"/>
        <end position="88"/>
    </location>
</feature>
<reference evidence="9" key="2">
    <citation type="submission" date="2015-04" db="EMBL/GenBank/DDBJ databases">
        <title>The complete genome sequence of Erythrobacter sp. s21-N3.</title>
        <authorList>
            <person name="Zhuang L."/>
            <person name="Liu Y."/>
            <person name="Shao Z."/>
        </authorList>
    </citation>
    <scope>NUCLEOTIDE SEQUENCE [LARGE SCALE GENOMIC DNA]</scope>
    <source>
        <strain evidence="9">s21-N3</strain>
    </source>
</reference>
<dbReference type="Proteomes" id="UP000059113">
    <property type="component" value="Chromosome"/>
</dbReference>
<keyword evidence="5 6" id="KW-0472">Membrane</keyword>
<name>A0A0H4VHC8_9SPHN</name>
<evidence type="ECO:0000259" key="7">
    <source>
        <dbReference type="Pfam" id="PF00892"/>
    </source>
</evidence>
<proteinExistence type="inferred from homology"/>
<evidence type="ECO:0000256" key="5">
    <source>
        <dbReference type="ARBA" id="ARBA00023136"/>
    </source>
</evidence>
<sequence>MAFARRVSLDRRPVWSMRVCVTETHTDRPMLALLVRLLGIMGFAVMAVLIKLAAESGIHIAELIFWRQFISIPILLAWAMMAGGVILLKTRRPRAHGIRAIYGLAGMVCNFGGVILLPLAEATTLGFSAPIFAVLLSIILLRETVGIWRWSAVLAGFAGIVVIAQPGGGHIPLFGAMVALGGAFMIALISIQIRDLGRTEKPMVIVFWFSVTSTIVAFPAMLWVSKSLTSYQWLLLLGIGLSGTWGQVLVTQALRFGKVSSVIVMDYSNLIWATLLGWLVFATVPPASTWVGAPLVIAAGVIIAWRERVTSSHRFIVEKDVAGT</sequence>
<feature type="transmembrane region" description="Helical" evidence="6">
    <location>
        <begin position="203"/>
        <end position="224"/>
    </location>
</feature>
<evidence type="ECO:0000256" key="3">
    <source>
        <dbReference type="ARBA" id="ARBA00022692"/>
    </source>
</evidence>
<dbReference type="GO" id="GO:0016020">
    <property type="term" value="C:membrane"/>
    <property type="evidence" value="ECO:0007669"/>
    <property type="project" value="UniProtKB-SubCell"/>
</dbReference>
<keyword evidence="3 6" id="KW-0812">Transmembrane</keyword>
<dbReference type="AlphaFoldDB" id="A0A0H4VHC8"/>
<evidence type="ECO:0000256" key="2">
    <source>
        <dbReference type="ARBA" id="ARBA00009853"/>
    </source>
</evidence>
<feature type="transmembrane region" description="Helical" evidence="6">
    <location>
        <begin position="262"/>
        <end position="281"/>
    </location>
</feature>
<dbReference type="EMBL" id="CP011310">
    <property type="protein sequence ID" value="AKQ42429.2"/>
    <property type="molecule type" value="Genomic_DNA"/>
</dbReference>
<accession>A0A0H4VHC8</accession>
<dbReference type="InterPro" id="IPR037185">
    <property type="entry name" value="EmrE-like"/>
</dbReference>
<organism evidence="8 9">
    <name type="scientific">Aurantiacibacter atlanticus</name>
    <dbReference type="NCBI Taxonomy" id="1648404"/>
    <lineage>
        <taxon>Bacteria</taxon>
        <taxon>Pseudomonadati</taxon>
        <taxon>Pseudomonadota</taxon>
        <taxon>Alphaproteobacteria</taxon>
        <taxon>Sphingomonadales</taxon>
        <taxon>Erythrobacteraceae</taxon>
        <taxon>Aurantiacibacter</taxon>
    </lineage>
</organism>
<gene>
    <name evidence="8" type="ORF">CP97_10920</name>
</gene>
<evidence type="ECO:0000313" key="8">
    <source>
        <dbReference type="EMBL" id="AKQ42429.2"/>
    </source>
</evidence>
<comment type="subcellular location">
    <subcellularLocation>
        <location evidence="1">Membrane</location>
        <topology evidence="1">Multi-pass membrane protein</topology>
    </subcellularLocation>
</comment>
<dbReference type="STRING" id="1648404.CP97_10920"/>
<feature type="domain" description="EamA" evidence="7">
    <location>
        <begin position="174"/>
        <end position="303"/>
    </location>
</feature>
<comment type="similarity">
    <text evidence="2">Belongs to the drug/metabolite transporter (DMT) superfamily. 10 TMS drug/metabolite exporter (DME) (TC 2.A.7.3) family.</text>
</comment>
<feature type="transmembrane region" description="Helical" evidence="6">
    <location>
        <begin position="171"/>
        <end position="191"/>
    </location>
</feature>
<reference evidence="8 9" key="1">
    <citation type="journal article" date="2015" name="Int. J. Syst. Evol. Microbiol.">
        <title>Erythrobacter atlanticus sp. nov., a bacterium from ocean sediment able to degrade polycyclic aromatic hydrocarbons.</title>
        <authorList>
            <person name="Zhuang L."/>
            <person name="Liu Y."/>
            <person name="Wang L."/>
            <person name="Wang W."/>
            <person name="Shao Z."/>
        </authorList>
    </citation>
    <scope>NUCLEOTIDE SEQUENCE [LARGE SCALE GENOMIC DNA]</scope>
    <source>
        <strain evidence="9">s21-N3</strain>
    </source>
</reference>
<dbReference type="SUPFAM" id="SSF103481">
    <property type="entry name" value="Multidrug resistance efflux transporter EmrE"/>
    <property type="match status" value="2"/>
</dbReference>
<feature type="domain" description="EamA" evidence="7">
    <location>
        <begin position="32"/>
        <end position="163"/>
    </location>
</feature>
<keyword evidence="4 6" id="KW-1133">Transmembrane helix</keyword>
<evidence type="ECO:0000313" key="9">
    <source>
        <dbReference type="Proteomes" id="UP000059113"/>
    </source>
</evidence>
<evidence type="ECO:0000256" key="6">
    <source>
        <dbReference type="SAM" id="Phobius"/>
    </source>
</evidence>
<dbReference type="InterPro" id="IPR000620">
    <property type="entry name" value="EamA_dom"/>
</dbReference>
<feature type="transmembrane region" description="Helical" evidence="6">
    <location>
        <begin position="230"/>
        <end position="250"/>
    </location>
</feature>
<feature type="transmembrane region" description="Helical" evidence="6">
    <location>
        <begin position="33"/>
        <end position="53"/>
    </location>
</feature>
<dbReference type="Pfam" id="PF00892">
    <property type="entry name" value="EamA"/>
    <property type="match status" value="2"/>
</dbReference>
<feature type="transmembrane region" description="Helical" evidence="6">
    <location>
        <begin position="125"/>
        <end position="141"/>
    </location>
</feature>
<feature type="transmembrane region" description="Helical" evidence="6">
    <location>
        <begin position="148"/>
        <end position="165"/>
    </location>
</feature>
<protein>
    <recommendedName>
        <fullName evidence="7">EamA domain-containing protein</fullName>
    </recommendedName>
</protein>
<dbReference type="PANTHER" id="PTHR22911:SF6">
    <property type="entry name" value="SOLUTE CARRIER FAMILY 35 MEMBER G1"/>
    <property type="match status" value="1"/>
</dbReference>